<organism evidence="1 2">
    <name type="scientific">Pectobacterium quasiaquaticum</name>
    <dbReference type="NCBI Taxonomy" id="2774015"/>
    <lineage>
        <taxon>Bacteria</taxon>
        <taxon>Pseudomonadati</taxon>
        <taxon>Pseudomonadota</taxon>
        <taxon>Gammaproteobacteria</taxon>
        <taxon>Enterobacterales</taxon>
        <taxon>Pectobacteriaceae</taxon>
        <taxon>Pectobacterium</taxon>
    </lineage>
</organism>
<dbReference type="KEGG" id="pqu:IG609_008900"/>
<evidence type="ECO:0000313" key="2">
    <source>
        <dbReference type="Proteomes" id="UP000806577"/>
    </source>
</evidence>
<dbReference type="AlphaFoldDB" id="A0A9Q2I7V3"/>
<reference evidence="1 2" key="1">
    <citation type="journal article" date="2021" name="Int. J. Syst. Evol. Microbiol.">
        <title>&lt;i&gt;Pectobacterium quasiaquaticum&lt;/i&gt; sp. nov., isolated from waterways.</title>
        <authorList>
            <person name="Ben Moussa H."/>
            <person name="Pedron J."/>
            <person name="Bertrand C."/>
            <person name="Hecquet A."/>
            <person name="Barny M.A."/>
        </authorList>
    </citation>
    <scope>NUCLEOTIDE SEQUENCE [LARGE SCALE GENOMIC DNA]</scope>
    <source>
        <strain evidence="1 2">A477-S1-J17</strain>
    </source>
</reference>
<accession>A0A9Q2I7V3</accession>
<gene>
    <name evidence="1" type="ORF">IG609_008900</name>
</gene>
<sequence>MKETGIIFNGEMVRAILPGQKTQTRRVVANVSPDNCLVLRKPTKTKNGVYTHVLDAPQHDLCPFGKVGDRLWVRETFNGFWLDDDAIQEIKDGISKASDLCDYRSDYPDSSQPVGGWTPSIHMPRWASRITLEITGVRVERLNDISEEDCWSEGIDEVDGRFENIEIIDMALKIGCCAEDAKPTFALLWQSIYGEESWDANPWVWAITFKRIKGA</sequence>
<keyword evidence="2" id="KW-1185">Reference proteome</keyword>
<dbReference type="EMBL" id="CP065177">
    <property type="protein sequence ID" value="URG50594.1"/>
    <property type="molecule type" value="Genomic_DNA"/>
</dbReference>
<name>A0A9Q2I7V3_9GAMM</name>
<proteinExistence type="predicted"/>
<dbReference type="Proteomes" id="UP000806577">
    <property type="component" value="Chromosome"/>
</dbReference>
<evidence type="ECO:0000313" key="1">
    <source>
        <dbReference type="EMBL" id="URG50594.1"/>
    </source>
</evidence>
<protein>
    <submittedName>
        <fullName evidence="1">Uncharacterized protein</fullName>
    </submittedName>
</protein>
<dbReference type="RefSeq" id="WP_193400516.1">
    <property type="nucleotide sequence ID" value="NZ_CP065177.1"/>
</dbReference>